<keyword evidence="2" id="KW-1133">Transmembrane helix</keyword>
<feature type="compositionally biased region" description="Basic and acidic residues" evidence="1">
    <location>
        <begin position="46"/>
        <end position="60"/>
    </location>
</feature>
<dbReference type="EMBL" id="MN739545">
    <property type="protein sequence ID" value="QHT12437.1"/>
    <property type="molecule type" value="Genomic_DNA"/>
</dbReference>
<evidence type="ECO:0000313" key="3">
    <source>
        <dbReference type="EMBL" id="QHT12437.1"/>
    </source>
</evidence>
<dbReference type="AlphaFoldDB" id="A0A6C0D7E7"/>
<keyword evidence="2" id="KW-0472">Membrane</keyword>
<proteinExistence type="predicted"/>
<reference evidence="3" key="1">
    <citation type="journal article" date="2020" name="Nature">
        <title>Giant virus diversity and host interactions through global metagenomics.</title>
        <authorList>
            <person name="Schulz F."/>
            <person name="Roux S."/>
            <person name="Paez-Espino D."/>
            <person name="Jungbluth S."/>
            <person name="Walsh D.A."/>
            <person name="Denef V.J."/>
            <person name="McMahon K.D."/>
            <person name="Konstantinidis K.T."/>
            <person name="Eloe-Fadrosh E.A."/>
            <person name="Kyrpides N.C."/>
            <person name="Woyke T."/>
        </authorList>
    </citation>
    <scope>NUCLEOTIDE SEQUENCE</scope>
    <source>
        <strain evidence="3">GVMAG-M-3300023174-129</strain>
    </source>
</reference>
<organism evidence="3">
    <name type="scientific">viral metagenome</name>
    <dbReference type="NCBI Taxonomy" id="1070528"/>
    <lineage>
        <taxon>unclassified sequences</taxon>
        <taxon>metagenomes</taxon>
        <taxon>organismal metagenomes</taxon>
    </lineage>
</organism>
<evidence type="ECO:0000256" key="1">
    <source>
        <dbReference type="SAM" id="MobiDB-lite"/>
    </source>
</evidence>
<keyword evidence="2" id="KW-0812">Transmembrane</keyword>
<accession>A0A6C0D7E7</accession>
<sequence length="252" mass="28065">MNLKNYTTLFLAILVTAVVVYFIVSIMKLSANGVSREGFGQPERFGQGKHERFGQGKHEGFGQPEGFGGPAKGAGIPDCLRDSQEASDIYQQFALRENTSEEGEGADDLRELALILSKLCCLKKDLVNPSGIVEATRYQPYSTAHDLEPVAETTARCLAKTIPVRDLDLTFDKWSIRGKELIRKLCTSFILTDIEVKKVDNTYKALIDDVYDIAKGRCLKGEVSIAGTRGPREVNPYTPPELEELREYKGYY</sequence>
<protein>
    <submittedName>
        <fullName evidence="3">Uncharacterized protein</fullName>
    </submittedName>
</protein>
<evidence type="ECO:0000256" key="2">
    <source>
        <dbReference type="SAM" id="Phobius"/>
    </source>
</evidence>
<feature type="region of interest" description="Disordered" evidence="1">
    <location>
        <begin position="45"/>
        <end position="67"/>
    </location>
</feature>
<feature type="transmembrane region" description="Helical" evidence="2">
    <location>
        <begin position="6"/>
        <end position="27"/>
    </location>
</feature>
<name>A0A6C0D7E7_9ZZZZ</name>